<comment type="caution">
    <text evidence="9">The sequence shown here is derived from an EMBL/GenBank/DDBJ whole genome shotgun (WGS) entry which is preliminary data.</text>
</comment>
<keyword evidence="10" id="KW-1185">Reference proteome</keyword>
<name>A0A267EZ45_9PLAT</name>
<dbReference type="InterPro" id="IPR048913">
    <property type="entry name" value="BetaGal_gal-bd"/>
</dbReference>
<dbReference type="GO" id="GO:0004565">
    <property type="term" value="F:beta-galactosidase activity"/>
    <property type="evidence" value="ECO:0007669"/>
    <property type="project" value="UniProtKB-EC"/>
</dbReference>
<evidence type="ECO:0000256" key="1">
    <source>
        <dbReference type="ARBA" id="ARBA00009809"/>
    </source>
</evidence>
<feature type="domain" description="Beta-galactosidase galactose-binding" evidence="8">
    <location>
        <begin position="660"/>
        <end position="713"/>
    </location>
</feature>
<evidence type="ECO:0000259" key="7">
    <source>
        <dbReference type="Pfam" id="PF01301"/>
    </source>
</evidence>
<dbReference type="InterPro" id="IPR031330">
    <property type="entry name" value="Gly_Hdrlase_35_cat"/>
</dbReference>
<comment type="catalytic activity">
    <reaction evidence="4">
        <text>Hydrolysis of terminal non-reducing beta-D-galactose residues in beta-D-galactosides.</text>
        <dbReference type="EC" id="3.2.1.23"/>
    </reaction>
</comment>
<dbReference type="PRINTS" id="PR00742">
    <property type="entry name" value="GLHYDRLASE35"/>
</dbReference>
<keyword evidence="3 4" id="KW-0326">Glycosidase</keyword>
<dbReference type="InterPro" id="IPR019801">
    <property type="entry name" value="Glyco_hydro_35_CS"/>
</dbReference>
<evidence type="ECO:0000256" key="4">
    <source>
        <dbReference type="RuleBase" id="RU000675"/>
    </source>
</evidence>
<dbReference type="InterPro" id="IPR017853">
    <property type="entry name" value="GH"/>
</dbReference>
<dbReference type="Gene3D" id="2.60.120.260">
    <property type="entry name" value="Galactose-binding domain-like"/>
    <property type="match status" value="2"/>
</dbReference>
<accession>A0A267EZ45</accession>
<evidence type="ECO:0000256" key="3">
    <source>
        <dbReference type="ARBA" id="ARBA00023295"/>
    </source>
</evidence>
<keyword evidence="2 4" id="KW-0378">Hydrolase</keyword>
<comment type="similarity">
    <text evidence="1 5">Belongs to the glycosyl hydrolase 35 family.</text>
</comment>
<keyword evidence="6" id="KW-0472">Membrane</keyword>
<organism evidence="9 10">
    <name type="scientific">Macrostomum lignano</name>
    <dbReference type="NCBI Taxonomy" id="282301"/>
    <lineage>
        <taxon>Eukaryota</taxon>
        <taxon>Metazoa</taxon>
        <taxon>Spiralia</taxon>
        <taxon>Lophotrochozoa</taxon>
        <taxon>Platyhelminthes</taxon>
        <taxon>Rhabditophora</taxon>
        <taxon>Macrostomorpha</taxon>
        <taxon>Macrostomida</taxon>
        <taxon>Macrostomidae</taxon>
        <taxon>Macrostomum</taxon>
    </lineage>
</organism>
<evidence type="ECO:0000256" key="6">
    <source>
        <dbReference type="SAM" id="Phobius"/>
    </source>
</evidence>
<evidence type="ECO:0000256" key="5">
    <source>
        <dbReference type="RuleBase" id="RU003679"/>
    </source>
</evidence>
<dbReference type="Pfam" id="PF01301">
    <property type="entry name" value="Glyco_hydro_35"/>
    <property type="match status" value="1"/>
</dbReference>
<keyword evidence="6" id="KW-1133">Transmembrane helix</keyword>
<keyword evidence="6" id="KW-0812">Transmembrane</keyword>
<dbReference type="AlphaFoldDB" id="A0A267EZ45"/>
<dbReference type="GO" id="GO:0005975">
    <property type="term" value="P:carbohydrate metabolic process"/>
    <property type="evidence" value="ECO:0007669"/>
    <property type="project" value="InterPro"/>
</dbReference>
<evidence type="ECO:0000313" key="10">
    <source>
        <dbReference type="Proteomes" id="UP000215902"/>
    </source>
</evidence>
<feature type="transmembrane region" description="Helical" evidence="6">
    <location>
        <begin position="12"/>
        <end position="30"/>
    </location>
</feature>
<dbReference type="InterPro" id="IPR008979">
    <property type="entry name" value="Galactose-bd-like_sf"/>
</dbReference>
<dbReference type="Pfam" id="PF21467">
    <property type="entry name" value="BetaGal_gal-bd"/>
    <property type="match status" value="1"/>
</dbReference>
<reference evidence="9 10" key="1">
    <citation type="submission" date="2017-06" db="EMBL/GenBank/DDBJ databases">
        <title>A platform for efficient transgenesis in Macrostomum lignano, a flatworm model organism for stem cell research.</title>
        <authorList>
            <person name="Berezikov E."/>
        </authorList>
    </citation>
    <scope>NUCLEOTIDE SEQUENCE [LARGE SCALE GENOMIC DNA]</scope>
    <source>
        <strain evidence="9">DV1</strain>
        <tissue evidence="9">Whole organism</tissue>
    </source>
</reference>
<dbReference type="PANTHER" id="PTHR23421">
    <property type="entry name" value="BETA-GALACTOSIDASE RELATED"/>
    <property type="match status" value="1"/>
</dbReference>
<dbReference type="Gene3D" id="3.20.20.80">
    <property type="entry name" value="Glycosidases"/>
    <property type="match status" value="1"/>
</dbReference>
<dbReference type="STRING" id="282301.A0A267EZ45"/>
<dbReference type="EC" id="3.2.1.23" evidence="4"/>
<dbReference type="Proteomes" id="UP000215902">
    <property type="component" value="Unassembled WGS sequence"/>
</dbReference>
<sequence>MFSRRRHSARLKLLIGVSFIVAFFFVYYVSTMSQQSTNQHEPENVAHSHIDDKEDKQVAEQIKRASLTFRDRQFYLNGVKFQILSGAIHYFRVPQDYWRDRLLKLKAAGFNTVETYAPWNLHEDTKGNFNFNGMLNVRKFFKLAQELGLYVIFRPGPFICSEWEFGGMPGWLLSDPNMRVRSMYMGFTQAAEDYLRVVINEVADLQMSRGGPIIAFQVENEYGSYGDNGRYLQHLADSMRRSGVVEALFTSDGDEGIRHAKPLAGAFAGINYNSKAHAKWLQSIVKGWNPNLPIFATELWTGWFLPWGAKDKNQVISLPDLVDSVTSLLDQGASINLYMFHGGTNFGFMNGYNGITGSLLITSYDYDAPLSENGQPTEKYHRIRELMLARLSKTAVKSLPDIPAPIPTKDYGNWPVKWTMHWDKLVEMVDKTTMSETLKFMEEVHQNYGFILYRSAFDSAKNLTIFGHVADRAQVLVNGAPIDPADPMSGVVYHPLPEAAPPVTHLSLAKSLPSRKAAAAAVADQAASSSSSVLDVLVENLGRVNYATFQSSSFNRQRKGVSAAVPAASSKSSPGVQSPGQLALDGRPLRSYKIVSLDFRKPFLAKLLGSNEAWKPVRKPPVPPKVPVVSAAAANGTAGAPATAAPAVYPGPSLHRVLLDIGADELPRDTFVDMSDWVKGVVFVNGENIGRYWNVGPQKTLYLPAPFLRSGQNEVMIFELHRPAEGVRFVKSAKYSFPGIKR</sequence>
<dbReference type="InterPro" id="IPR001944">
    <property type="entry name" value="Glycoside_Hdrlase_35"/>
</dbReference>
<dbReference type="SUPFAM" id="SSF49785">
    <property type="entry name" value="Galactose-binding domain-like"/>
    <property type="match status" value="1"/>
</dbReference>
<proteinExistence type="inferred from homology"/>
<evidence type="ECO:0000256" key="2">
    <source>
        <dbReference type="ARBA" id="ARBA00022801"/>
    </source>
</evidence>
<dbReference type="SUPFAM" id="SSF51445">
    <property type="entry name" value="(Trans)glycosidases"/>
    <property type="match status" value="1"/>
</dbReference>
<protein>
    <recommendedName>
        <fullName evidence="4">Beta-galactosidase</fullName>
        <ecNumber evidence="4">3.2.1.23</ecNumber>
    </recommendedName>
</protein>
<feature type="domain" description="Glycoside hydrolase 35 catalytic" evidence="7">
    <location>
        <begin position="73"/>
        <end position="387"/>
    </location>
</feature>
<dbReference type="PROSITE" id="PS01182">
    <property type="entry name" value="GLYCOSYL_HYDROL_F35"/>
    <property type="match status" value="1"/>
</dbReference>
<evidence type="ECO:0000259" key="8">
    <source>
        <dbReference type="Pfam" id="PF21467"/>
    </source>
</evidence>
<dbReference type="OrthoDB" id="1657402at2759"/>
<dbReference type="EMBL" id="NIVC01001579">
    <property type="protein sequence ID" value="PAA66217.1"/>
    <property type="molecule type" value="Genomic_DNA"/>
</dbReference>
<gene>
    <name evidence="9" type="ORF">BOX15_Mlig007388g1</name>
</gene>
<evidence type="ECO:0000313" key="9">
    <source>
        <dbReference type="EMBL" id="PAA66217.1"/>
    </source>
</evidence>